<organism evidence="5">
    <name type="scientific">marine metagenome</name>
    <dbReference type="NCBI Taxonomy" id="408172"/>
    <lineage>
        <taxon>unclassified sequences</taxon>
        <taxon>metagenomes</taxon>
        <taxon>ecological metagenomes</taxon>
    </lineage>
</organism>
<protein>
    <submittedName>
        <fullName evidence="5">Uncharacterized protein</fullName>
    </submittedName>
</protein>
<dbReference type="InterPro" id="IPR050570">
    <property type="entry name" value="Cell_wall_metabolism_enzyme"/>
</dbReference>
<dbReference type="Pfam" id="PF01551">
    <property type="entry name" value="Peptidase_M23"/>
    <property type="match status" value="1"/>
</dbReference>
<evidence type="ECO:0000259" key="2">
    <source>
        <dbReference type="Pfam" id="PF01551"/>
    </source>
</evidence>
<proteinExistence type="predicted"/>
<dbReference type="InterPro" id="IPR025965">
    <property type="entry name" value="FlgD/Vpr_Ig-like"/>
</dbReference>
<dbReference type="GO" id="GO:0004222">
    <property type="term" value="F:metalloendopeptidase activity"/>
    <property type="evidence" value="ECO:0007669"/>
    <property type="project" value="TreeGrafter"/>
</dbReference>
<evidence type="ECO:0000259" key="4">
    <source>
        <dbReference type="Pfam" id="PF25275"/>
    </source>
</evidence>
<dbReference type="InterPro" id="IPR026444">
    <property type="entry name" value="Secre_tail"/>
</dbReference>
<dbReference type="SUPFAM" id="SSF51261">
    <property type="entry name" value="Duplicated hybrid motif"/>
    <property type="match status" value="1"/>
</dbReference>
<keyword evidence="1" id="KW-0732">Signal</keyword>
<feature type="domain" description="FlgD/Vpr Ig-like" evidence="3">
    <location>
        <begin position="408"/>
        <end position="460"/>
    </location>
</feature>
<dbReference type="AlphaFoldDB" id="A0A382BC85"/>
<feature type="domain" description="Golvesin/Xly CBD-like" evidence="4">
    <location>
        <begin position="269"/>
        <end position="368"/>
    </location>
</feature>
<feature type="domain" description="M23ase beta-sheet core" evidence="2">
    <location>
        <begin position="86"/>
        <end position="192"/>
    </location>
</feature>
<reference evidence="5" key="1">
    <citation type="submission" date="2018-05" db="EMBL/GenBank/DDBJ databases">
        <authorList>
            <person name="Lanie J.A."/>
            <person name="Ng W.-L."/>
            <person name="Kazmierczak K.M."/>
            <person name="Andrzejewski T.M."/>
            <person name="Davidsen T.M."/>
            <person name="Wayne K.J."/>
            <person name="Tettelin H."/>
            <person name="Glass J.I."/>
            <person name="Rusch D."/>
            <person name="Podicherti R."/>
            <person name="Tsui H.-C.T."/>
            <person name="Winkler M.E."/>
        </authorList>
    </citation>
    <scope>NUCLEOTIDE SEQUENCE</scope>
</reference>
<name>A0A382BC85_9ZZZZ</name>
<dbReference type="Pfam" id="PF13860">
    <property type="entry name" value="FlgD_ig"/>
    <property type="match status" value="1"/>
</dbReference>
<dbReference type="Gene3D" id="2.70.70.10">
    <property type="entry name" value="Glucose Permease (Domain IIA)"/>
    <property type="match status" value="1"/>
</dbReference>
<gene>
    <name evidence="5" type="ORF">METZ01_LOCUS163995</name>
</gene>
<dbReference type="NCBIfam" id="TIGR04183">
    <property type="entry name" value="Por_Secre_tail"/>
    <property type="match status" value="1"/>
</dbReference>
<dbReference type="Pfam" id="PF25275">
    <property type="entry name" value="Golvesin_C"/>
    <property type="match status" value="1"/>
</dbReference>
<accession>A0A382BC85</accession>
<dbReference type="InterPro" id="IPR016047">
    <property type="entry name" value="M23ase_b-sheet_dom"/>
</dbReference>
<dbReference type="EMBL" id="UINC01029056">
    <property type="protein sequence ID" value="SVB11141.1"/>
    <property type="molecule type" value="Genomic_DNA"/>
</dbReference>
<dbReference type="PANTHER" id="PTHR21666:SF289">
    <property type="entry name" value="L-ALA--D-GLU ENDOPEPTIDASE"/>
    <property type="match status" value="1"/>
</dbReference>
<sequence length="473" mass="52959">MKAPTDKFYFCLLLFFLTALLAQGPFLEIRPFVQPTFEQYSSRNHVDHHYPSSNIQDGIFLRFDGAEFTNDIIFPDCPSGSSCYDGHAGTDYYMPLNTPILAPAGGYVLWSAFSPPADPCPGGIEPNGDQGTIIIAHGNGYYSCYLHMNPPLNVSVGETVEAGDTLGFNGNTGCAINAHLHFEIRKENWYFDTSEPWAINPYGWWGNEGDPIEEIRGNRSEWLWVSTELVDDGDNGFQRYYGPDWTYLNTGYEDDSWSAPVVYNVDDSRHYAIWVPTLEAAGEYDIQIFLPEGLSAATGAKYEIIVQNEDSTNSKTVVLIDQNSGTGDFLTIATLDLPAGSKSSVILRDFVDATSTGDYVIFDALKFVNTEMKIFDEQLVPKNFKLYPPFPNPFNPSVTFRYEIFLSSDVKIHIYNIGGKEINSYHQQNLQPGIHEFHWTAISASGTTIPSGIYFYTIESNGIVQSKKLIFMK</sequence>
<dbReference type="PANTHER" id="PTHR21666">
    <property type="entry name" value="PEPTIDASE-RELATED"/>
    <property type="match status" value="1"/>
</dbReference>
<dbReference type="InterPro" id="IPR011055">
    <property type="entry name" value="Dup_hybrid_motif"/>
</dbReference>
<dbReference type="CDD" id="cd12797">
    <property type="entry name" value="M23_peptidase"/>
    <property type="match status" value="1"/>
</dbReference>
<evidence type="ECO:0000256" key="1">
    <source>
        <dbReference type="ARBA" id="ARBA00022729"/>
    </source>
</evidence>
<evidence type="ECO:0000313" key="5">
    <source>
        <dbReference type="EMBL" id="SVB11141.1"/>
    </source>
</evidence>
<evidence type="ECO:0000259" key="3">
    <source>
        <dbReference type="Pfam" id="PF13860"/>
    </source>
</evidence>
<dbReference type="Gene3D" id="2.60.40.4070">
    <property type="match status" value="1"/>
</dbReference>
<dbReference type="InterPro" id="IPR033803">
    <property type="entry name" value="CBD-like_Golvesin-Xly"/>
</dbReference>